<name>A0AAD4G7T5_BOLED</name>
<dbReference type="SUPFAM" id="SSF51445">
    <property type="entry name" value="(Trans)glycosidases"/>
    <property type="match status" value="1"/>
</dbReference>
<dbReference type="InterPro" id="IPR036962">
    <property type="entry name" value="Glyco_hydro_3_N_sf"/>
</dbReference>
<evidence type="ECO:0000256" key="11">
    <source>
        <dbReference type="RuleBase" id="RU361161"/>
    </source>
</evidence>
<dbReference type="PROSITE" id="PS00775">
    <property type="entry name" value="GLYCOSYL_HYDROL_F3"/>
    <property type="match status" value="1"/>
</dbReference>
<dbReference type="PANTHER" id="PTHR42715">
    <property type="entry name" value="BETA-GLUCOSIDASE"/>
    <property type="match status" value="1"/>
</dbReference>
<evidence type="ECO:0000259" key="14">
    <source>
        <dbReference type="SMART" id="SM01217"/>
    </source>
</evidence>
<evidence type="ECO:0000256" key="9">
    <source>
        <dbReference type="ARBA" id="ARBA00023295"/>
    </source>
</evidence>
<dbReference type="SUPFAM" id="SSF52279">
    <property type="entry name" value="Beta-D-glucan exohydrolase, C-terminal domain"/>
    <property type="match status" value="1"/>
</dbReference>
<comment type="caution">
    <text evidence="15">The sequence shown here is derived from an EMBL/GenBank/DDBJ whole genome shotgun (WGS) entry which is preliminary data.</text>
</comment>
<evidence type="ECO:0000313" key="15">
    <source>
        <dbReference type="EMBL" id="KAF8428038.1"/>
    </source>
</evidence>
<dbReference type="Gene3D" id="3.20.20.300">
    <property type="entry name" value="Glycoside hydrolase, family 3, N-terminal domain"/>
    <property type="match status" value="1"/>
</dbReference>
<dbReference type="InterPro" id="IPR013783">
    <property type="entry name" value="Ig-like_fold"/>
</dbReference>
<keyword evidence="13" id="KW-0732">Signal</keyword>
<proteinExistence type="inferred from homology"/>
<dbReference type="EC" id="3.2.1.21" evidence="4 11"/>
<dbReference type="InterPro" id="IPR017853">
    <property type="entry name" value="GH"/>
</dbReference>
<evidence type="ECO:0000256" key="13">
    <source>
        <dbReference type="SAM" id="SignalP"/>
    </source>
</evidence>
<dbReference type="Pfam" id="PF14310">
    <property type="entry name" value="Fn3-like"/>
    <property type="match status" value="1"/>
</dbReference>
<sequence>MARRFLRLSSLLLCAQCIIASSSASSFPSSSAPKTSGSATSSTPSSTSPVTSTTSTPSSTAPSSSGASTPSSSSPSSSAANSTSSSTTLSGQLTLPISSYPFTPYPTPTLPPEPPVFPSTDPLYPPSVNPDPLVVPDFAPAWATAYSKAKSLISNYTIEQKVNITTGVGWTNGLCVGNIPQVLDFPGLCLQDSPLGVRFTSLVSSFPAGVTAASTWNRALIRARGFAMGEEFKAKGVNIALGPVMNMGRLAQGGRIWEAFGADPFLVGEAAYETILGIQAAGVQATAKHYINNEQEYMRTQETSNVDDRTQHEIYVHPFLRSVMAGVSAVMCSYNLINYTYACNNNKTLNDILKREIGFQGFVMSDWAATENTLSAVAGLDMTMPGDITFSSGTSYFGGNLTAYVQNGTISLSRLDDMATRIVAAWYYMHQDQGYPNSTVDSWNLNDPLNQEVNAESDHYKVVQEVASGGIVLLKNEGVLPLNKPKSLVLVGSDAAPPASGPNEYSDQGGVPTGVLAMGWGSGTDRFSYLISPYEAIQERAVVDQTILSWDFDDWNLKTVADTVADQEVAIVFVNSDSGEGYITVDGNEGDRKNLTAWNNGDQLILAVAAQNNNTVVVVNSVGPLILEPWVEHPNITAIVWAGLGGNEAGTAIADVLYGNWNPSGRLSYTIAKNASDYSAQLTLGGSATEILPINYTEGLFIDYRWFDAKNITPRYEFGFGLSYTTFNYSNLAITPIASTDNPETALIQNWANGGATPIAEGSSAALWLHMPAFQVTFDVANTGSSYGGDIPQLYLHHPTSAMEPPSILKGFTNIELQPGQTSQASITLSRYDLSIWDVVRQGWAKPDGTINFSVGASSRDFRLSGTIPC</sequence>
<accession>A0AAD4G7T5</accession>
<dbReference type="Pfam" id="PF01915">
    <property type="entry name" value="Glyco_hydro_3_C"/>
    <property type="match status" value="1"/>
</dbReference>
<gene>
    <name evidence="15" type="ORF">L210DRAFT_3419587</name>
</gene>
<dbReference type="PANTHER" id="PTHR42715:SF2">
    <property type="entry name" value="BETA-GLUCOSIDASE F-RELATED"/>
    <property type="match status" value="1"/>
</dbReference>
<reference evidence="15" key="1">
    <citation type="submission" date="2019-10" db="EMBL/GenBank/DDBJ databases">
        <authorList>
            <consortium name="DOE Joint Genome Institute"/>
            <person name="Kuo A."/>
            <person name="Miyauchi S."/>
            <person name="Kiss E."/>
            <person name="Drula E."/>
            <person name="Kohler A."/>
            <person name="Sanchez-Garcia M."/>
            <person name="Andreopoulos B."/>
            <person name="Barry K.W."/>
            <person name="Bonito G."/>
            <person name="Buee M."/>
            <person name="Carver A."/>
            <person name="Chen C."/>
            <person name="Cichocki N."/>
            <person name="Clum A."/>
            <person name="Culley D."/>
            <person name="Crous P.W."/>
            <person name="Fauchery L."/>
            <person name="Girlanda M."/>
            <person name="Hayes R."/>
            <person name="Keri Z."/>
            <person name="LaButti K."/>
            <person name="Lipzen A."/>
            <person name="Lombard V."/>
            <person name="Magnuson J."/>
            <person name="Maillard F."/>
            <person name="Morin E."/>
            <person name="Murat C."/>
            <person name="Nolan M."/>
            <person name="Ohm R."/>
            <person name="Pangilinan J."/>
            <person name="Pereira M."/>
            <person name="Perotto S."/>
            <person name="Peter M."/>
            <person name="Riley R."/>
            <person name="Sitrit Y."/>
            <person name="Stielow B."/>
            <person name="Szollosi G."/>
            <person name="Zifcakova L."/>
            <person name="Stursova M."/>
            <person name="Spatafora J.W."/>
            <person name="Tedersoo L."/>
            <person name="Vaario L.-M."/>
            <person name="Yamada A."/>
            <person name="Yan M."/>
            <person name="Wang P."/>
            <person name="Xu J."/>
            <person name="Bruns T."/>
            <person name="Baldrian P."/>
            <person name="Vilgalys R."/>
            <person name="Henrissat B."/>
            <person name="Grigoriev I.V."/>
            <person name="Hibbett D."/>
            <person name="Nagy L.G."/>
            <person name="Martin F.M."/>
        </authorList>
    </citation>
    <scope>NUCLEOTIDE SEQUENCE</scope>
    <source>
        <strain evidence="15">BED1</strain>
    </source>
</reference>
<evidence type="ECO:0000256" key="12">
    <source>
        <dbReference type="SAM" id="MobiDB-lite"/>
    </source>
</evidence>
<evidence type="ECO:0000256" key="8">
    <source>
        <dbReference type="ARBA" id="ARBA00023277"/>
    </source>
</evidence>
<keyword evidence="5 11" id="KW-0378">Hydrolase</keyword>
<dbReference type="InterPro" id="IPR019800">
    <property type="entry name" value="Glyco_hydro_3_AS"/>
</dbReference>
<dbReference type="EMBL" id="WHUW01000075">
    <property type="protein sequence ID" value="KAF8428038.1"/>
    <property type="molecule type" value="Genomic_DNA"/>
</dbReference>
<keyword evidence="8 11" id="KW-0119">Carbohydrate metabolism</keyword>
<feature type="region of interest" description="Disordered" evidence="12">
    <location>
        <begin position="23"/>
        <end position="90"/>
    </location>
</feature>
<dbReference type="InterPro" id="IPR001764">
    <property type="entry name" value="Glyco_hydro_3_N"/>
</dbReference>
<keyword evidence="9 11" id="KW-0326">Glycosidase</keyword>
<evidence type="ECO:0000256" key="2">
    <source>
        <dbReference type="ARBA" id="ARBA00004987"/>
    </source>
</evidence>
<comment type="pathway">
    <text evidence="2 11">Glycan metabolism; cellulose degradation.</text>
</comment>
<evidence type="ECO:0000256" key="6">
    <source>
        <dbReference type="ARBA" id="ARBA00023001"/>
    </source>
</evidence>
<dbReference type="Proteomes" id="UP001194468">
    <property type="component" value="Unassembled WGS sequence"/>
</dbReference>
<evidence type="ECO:0000256" key="3">
    <source>
        <dbReference type="ARBA" id="ARBA00005336"/>
    </source>
</evidence>
<keyword evidence="6" id="KW-0136">Cellulose degradation</keyword>
<evidence type="ECO:0000256" key="4">
    <source>
        <dbReference type="ARBA" id="ARBA00012744"/>
    </source>
</evidence>
<dbReference type="FunFam" id="3.20.20.300:FF:000002">
    <property type="entry name" value="Probable beta-glucosidase"/>
    <property type="match status" value="1"/>
</dbReference>
<dbReference type="InterPro" id="IPR036881">
    <property type="entry name" value="Glyco_hydro_3_C_sf"/>
</dbReference>
<dbReference type="Gene3D" id="2.60.40.10">
    <property type="entry name" value="Immunoglobulins"/>
    <property type="match status" value="1"/>
</dbReference>
<feature type="domain" description="Fibronectin type III-like" evidence="14">
    <location>
        <begin position="790"/>
        <end position="859"/>
    </location>
</feature>
<feature type="chain" id="PRO_5042055224" description="beta-glucosidase" evidence="13">
    <location>
        <begin position="25"/>
        <end position="870"/>
    </location>
</feature>
<evidence type="ECO:0000313" key="16">
    <source>
        <dbReference type="Proteomes" id="UP001194468"/>
    </source>
</evidence>
<keyword evidence="7" id="KW-0325">Glycoprotein</keyword>
<dbReference type="AlphaFoldDB" id="A0AAD4G7T5"/>
<dbReference type="InterPro" id="IPR026891">
    <property type="entry name" value="Fn3-like"/>
</dbReference>
<evidence type="ECO:0000256" key="7">
    <source>
        <dbReference type="ARBA" id="ARBA00023180"/>
    </source>
</evidence>
<dbReference type="GO" id="GO:0008422">
    <property type="term" value="F:beta-glucosidase activity"/>
    <property type="evidence" value="ECO:0007669"/>
    <property type="project" value="UniProtKB-EC"/>
</dbReference>
<dbReference type="InterPro" id="IPR002772">
    <property type="entry name" value="Glyco_hydro_3_C"/>
</dbReference>
<dbReference type="FunFam" id="3.40.50.1700:FF:000003">
    <property type="entry name" value="Probable beta-glucosidase"/>
    <property type="match status" value="1"/>
</dbReference>
<feature type="signal peptide" evidence="13">
    <location>
        <begin position="1"/>
        <end position="24"/>
    </location>
</feature>
<dbReference type="GO" id="GO:0030245">
    <property type="term" value="P:cellulose catabolic process"/>
    <property type="evidence" value="ECO:0007669"/>
    <property type="project" value="UniProtKB-KW"/>
</dbReference>
<keyword evidence="16" id="KW-1185">Reference proteome</keyword>
<comment type="catalytic activity">
    <reaction evidence="1 11">
        <text>Hydrolysis of terminal, non-reducing beta-D-glucosyl residues with release of beta-D-glucose.</text>
        <dbReference type="EC" id="3.2.1.21"/>
    </reaction>
</comment>
<dbReference type="Pfam" id="PF00933">
    <property type="entry name" value="Glyco_hydro_3"/>
    <property type="match status" value="1"/>
</dbReference>
<protein>
    <recommendedName>
        <fullName evidence="4 11">beta-glucosidase</fullName>
        <ecNumber evidence="4 11">3.2.1.21</ecNumber>
    </recommendedName>
</protein>
<comment type="similarity">
    <text evidence="3 11">Belongs to the glycosyl hydrolase 3 family.</text>
</comment>
<dbReference type="Gene3D" id="3.40.50.1700">
    <property type="entry name" value="Glycoside hydrolase family 3 C-terminal domain"/>
    <property type="match status" value="1"/>
</dbReference>
<organism evidence="15 16">
    <name type="scientific">Boletus edulis BED1</name>
    <dbReference type="NCBI Taxonomy" id="1328754"/>
    <lineage>
        <taxon>Eukaryota</taxon>
        <taxon>Fungi</taxon>
        <taxon>Dikarya</taxon>
        <taxon>Basidiomycota</taxon>
        <taxon>Agaricomycotina</taxon>
        <taxon>Agaricomycetes</taxon>
        <taxon>Agaricomycetidae</taxon>
        <taxon>Boletales</taxon>
        <taxon>Boletineae</taxon>
        <taxon>Boletaceae</taxon>
        <taxon>Boletoideae</taxon>
        <taxon>Boletus</taxon>
    </lineage>
</organism>
<evidence type="ECO:0000256" key="5">
    <source>
        <dbReference type="ARBA" id="ARBA00022801"/>
    </source>
</evidence>
<evidence type="ECO:0000256" key="1">
    <source>
        <dbReference type="ARBA" id="ARBA00000448"/>
    </source>
</evidence>
<dbReference type="PRINTS" id="PR00133">
    <property type="entry name" value="GLHYDRLASE3"/>
</dbReference>
<dbReference type="InterPro" id="IPR050288">
    <property type="entry name" value="Cellulose_deg_GH3"/>
</dbReference>
<keyword evidence="10 11" id="KW-0624">Polysaccharide degradation</keyword>
<dbReference type="SMART" id="SM01217">
    <property type="entry name" value="Fn3_like"/>
    <property type="match status" value="1"/>
</dbReference>
<reference evidence="15" key="2">
    <citation type="journal article" date="2020" name="Nat. Commun.">
        <title>Large-scale genome sequencing of mycorrhizal fungi provides insights into the early evolution of symbiotic traits.</title>
        <authorList>
            <person name="Miyauchi S."/>
            <person name="Kiss E."/>
            <person name="Kuo A."/>
            <person name="Drula E."/>
            <person name="Kohler A."/>
            <person name="Sanchez-Garcia M."/>
            <person name="Morin E."/>
            <person name="Andreopoulos B."/>
            <person name="Barry K.W."/>
            <person name="Bonito G."/>
            <person name="Buee M."/>
            <person name="Carver A."/>
            <person name="Chen C."/>
            <person name="Cichocki N."/>
            <person name="Clum A."/>
            <person name="Culley D."/>
            <person name="Crous P.W."/>
            <person name="Fauchery L."/>
            <person name="Girlanda M."/>
            <person name="Hayes R.D."/>
            <person name="Keri Z."/>
            <person name="LaButti K."/>
            <person name="Lipzen A."/>
            <person name="Lombard V."/>
            <person name="Magnuson J."/>
            <person name="Maillard F."/>
            <person name="Murat C."/>
            <person name="Nolan M."/>
            <person name="Ohm R.A."/>
            <person name="Pangilinan J."/>
            <person name="Pereira M.F."/>
            <person name="Perotto S."/>
            <person name="Peter M."/>
            <person name="Pfister S."/>
            <person name="Riley R."/>
            <person name="Sitrit Y."/>
            <person name="Stielow J.B."/>
            <person name="Szollosi G."/>
            <person name="Zifcakova L."/>
            <person name="Stursova M."/>
            <person name="Spatafora J.W."/>
            <person name="Tedersoo L."/>
            <person name="Vaario L.M."/>
            <person name="Yamada A."/>
            <person name="Yan M."/>
            <person name="Wang P."/>
            <person name="Xu J."/>
            <person name="Bruns T."/>
            <person name="Baldrian P."/>
            <person name="Vilgalys R."/>
            <person name="Dunand C."/>
            <person name="Henrissat B."/>
            <person name="Grigoriev I.V."/>
            <person name="Hibbett D."/>
            <person name="Nagy L.G."/>
            <person name="Martin F.M."/>
        </authorList>
    </citation>
    <scope>NUCLEOTIDE SEQUENCE</scope>
    <source>
        <strain evidence="15">BED1</strain>
    </source>
</reference>
<evidence type="ECO:0000256" key="10">
    <source>
        <dbReference type="ARBA" id="ARBA00023326"/>
    </source>
</evidence>